<organism evidence="2 3">
    <name type="scientific">Actinomadura coerulea</name>
    <dbReference type="NCBI Taxonomy" id="46159"/>
    <lineage>
        <taxon>Bacteria</taxon>
        <taxon>Bacillati</taxon>
        <taxon>Actinomycetota</taxon>
        <taxon>Actinomycetes</taxon>
        <taxon>Streptosporangiales</taxon>
        <taxon>Thermomonosporaceae</taxon>
        <taxon>Actinomadura</taxon>
    </lineage>
</organism>
<dbReference type="RefSeq" id="WP_185029834.1">
    <property type="nucleotide sequence ID" value="NZ_JACHMQ010000001.1"/>
</dbReference>
<gene>
    <name evidence="2" type="ORF">BKA00_005582</name>
</gene>
<sequence>MIKFGGRALRLAAVMLPTLTLTTVLASTTPASAAGPSCGSRYALRSTHSIYVSSKVRGYLKVYYNSSNGYNCALAVRKGSTSLYSIKLKLCVYNAARTKYGNCKYDGYSKRNHWYSGPLYVYARHRCLYVKASINTDGSHSGELTGKKVHCG</sequence>
<name>A0A7X0G3A4_9ACTN</name>
<evidence type="ECO:0008006" key="4">
    <source>
        <dbReference type="Google" id="ProtNLM"/>
    </source>
</evidence>
<keyword evidence="1" id="KW-0732">Signal</keyword>
<dbReference type="EMBL" id="JACHMQ010000001">
    <property type="protein sequence ID" value="MBB6398668.1"/>
    <property type="molecule type" value="Genomic_DNA"/>
</dbReference>
<dbReference type="Proteomes" id="UP000546324">
    <property type="component" value="Unassembled WGS sequence"/>
</dbReference>
<feature type="chain" id="PRO_5038357948" description="Spore-associated protein A" evidence="1">
    <location>
        <begin position="27"/>
        <end position="152"/>
    </location>
</feature>
<protein>
    <recommendedName>
        <fullName evidence="4">Spore-associated protein A</fullName>
    </recommendedName>
</protein>
<proteinExistence type="predicted"/>
<dbReference type="AlphaFoldDB" id="A0A7X0G3A4"/>
<accession>A0A7X0G3A4</accession>
<feature type="signal peptide" evidence="1">
    <location>
        <begin position="1"/>
        <end position="26"/>
    </location>
</feature>
<comment type="caution">
    <text evidence="2">The sequence shown here is derived from an EMBL/GenBank/DDBJ whole genome shotgun (WGS) entry which is preliminary data.</text>
</comment>
<keyword evidence="3" id="KW-1185">Reference proteome</keyword>
<evidence type="ECO:0000313" key="3">
    <source>
        <dbReference type="Proteomes" id="UP000546324"/>
    </source>
</evidence>
<evidence type="ECO:0000313" key="2">
    <source>
        <dbReference type="EMBL" id="MBB6398668.1"/>
    </source>
</evidence>
<evidence type="ECO:0000256" key="1">
    <source>
        <dbReference type="SAM" id="SignalP"/>
    </source>
</evidence>
<reference evidence="2 3" key="1">
    <citation type="submission" date="2020-08" db="EMBL/GenBank/DDBJ databases">
        <title>Sequencing the genomes of 1000 actinobacteria strains.</title>
        <authorList>
            <person name="Klenk H.-P."/>
        </authorList>
    </citation>
    <scope>NUCLEOTIDE SEQUENCE [LARGE SCALE GENOMIC DNA]</scope>
    <source>
        <strain evidence="2 3">DSM 43675</strain>
    </source>
</reference>